<dbReference type="PROSITE" id="PS00678">
    <property type="entry name" value="WD_REPEATS_1"/>
    <property type="match status" value="2"/>
</dbReference>
<keyword evidence="2" id="KW-0677">Repeat</keyword>
<dbReference type="InterPro" id="IPR020472">
    <property type="entry name" value="WD40_PAC1"/>
</dbReference>
<feature type="compositionally biased region" description="Polar residues" evidence="4">
    <location>
        <begin position="489"/>
        <end position="499"/>
    </location>
</feature>
<dbReference type="RefSeq" id="XP_044569454.1">
    <property type="nucleotide sequence ID" value="XM_044710031.1"/>
</dbReference>
<dbReference type="InterPro" id="IPR001680">
    <property type="entry name" value="WD40_rpt"/>
</dbReference>
<evidence type="ECO:0000256" key="1">
    <source>
        <dbReference type="ARBA" id="ARBA00022574"/>
    </source>
</evidence>
<gene>
    <name evidence="5" type="ORF">FDP41_000640</name>
</gene>
<keyword evidence="1 3" id="KW-0853">WD repeat</keyword>
<proteinExistence type="predicted"/>
<feature type="region of interest" description="Disordered" evidence="4">
    <location>
        <begin position="442"/>
        <end position="499"/>
    </location>
</feature>
<dbReference type="PROSITE" id="PS50082">
    <property type="entry name" value="WD_REPEATS_2"/>
    <property type="match status" value="5"/>
</dbReference>
<dbReference type="PRINTS" id="PR00320">
    <property type="entry name" value="GPROTEINBRPT"/>
</dbReference>
<feature type="repeat" description="WD" evidence="3">
    <location>
        <begin position="103"/>
        <end position="132"/>
    </location>
</feature>
<dbReference type="EMBL" id="VFQX01000002">
    <property type="protein sequence ID" value="KAF0984741.1"/>
    <property type="molecule type" value="Genomic_DNA"/>
</dbReference>
<feature type="repeat" description="WD" evidence="3">
    <location>
        <begin position="17"/>
        <end position="51"/>
    </location>
</feature>
<dbReference type="AlphaFoldDB" id="A0A6A5CBT8"/>
<feature type="repeat" description="WD" evidence="3">
    <location>
        <begin position="191"/>
        <end position="232"/>
    </location>
</feature>
<evidence type="ECO:0000256" key="4">
    <source>
        <dbReference type="SAM" id="MobiDB-lite"/>
    </source>
</evidence>
<dbReference type="PANTHER" id="PTHR44019:SF8">
    <property type="entry name" value="POC1 CENTRIOLAR PROTEIN HOMOLOG"/>
    <property type="match status" value="1"/>
</dbReference>
<feature type="repeat" description="WD" evidence="3">
    <location>
        <begin position="60"/>
        <end position="93"/>
    </location>
</feature>
<dbReference type="VEuPathDB" id="AmoebaDB:NfTy_030890"/>
<dbReference type="Proteomes" id="UP000444721">
    <property type="component" value="Unassembled WGS sequence"/>
</dbReference>
<evidence type="ECO:0000313" key="5">
    <source>
        <dbReference type="EMBL" id="KAF0984741.1"/>
    </source>
</evidence>
<keyword evidence="6" id="KW-1185">Reference proteome</keyword>
<dbReference type="SMART" id="SM00320">
    <property type="entry name" value="WD40"/>
    <property type="match status" value="5"/>
</dbReference>
<feature type="compositionally biased region" description="Polar residues" evidence="4">
    <location>
        <begin position="305"/>
        <end position="341"/>
    </location>
</feature>
<accession>A0A6A5CBT8</accession>
<feature type="compositionally biased region" description="Low complexity" evidence="4">
    <location>
        <begin position="281"/>
        <end position="292"/>
    </location>
</feature>
<dbReference type="VEuPathDB" id="AmoebaDB:NF0114580"/>
<organism evidence="5 6">
    <name type="scientific">Naegleria fowleri</name>
    <name type="common">Brain eating amoeba</name>
    <dbReference type="NCBI Taxonomy" id="5763"/>
    <lineage>
        <taxon>Eukaryota</taxon>
        <taxon>Discoba</taxon>
        <taxon>Heterolobosea</taxon>
        <taxon>Tetramitia</taxon>
        <taxon>Eutetramitia</taxon>
        <taxon>Vahlkampfiidae</taxon>
        <taxon>Naegleria</taxon>
    </lineage>
</organism>
<dbReference type="SUPFAM" id="SSF50978">
    <property type="entry name" value="WD40 repeat-like"/>
    <property type="match status" value="1"/>
</dbReference>
<name>A0A6A5CBT8_NAEFO</name>
<dbReference type="PANTHER" id="PTHR44019">
    <property type="entry name" value="WD REPEAT-CONTAINING PROTEIN 55"/>
    <property type="match status" value="1"/>
</dbReference>
<dbReference type="InterPro" id="IPR019775">
    <property type="entry name" value="WD40_repeat_CS"/>
</dbReference>
<dbReference type="CDD" id="cd00200">
    <property type="entry name" value="WD40"/>
    <property type="match status" value="1"/>
</dbReference>
<evidence type="ECO:0000256" key="2">
    <source>
        <dbReference type="ARBA" id="ARBA00022737"/>
    </source>
</evidence>
<comment type="caution">
    <text evidence="5">The sequence shown here is derived from an EMBL/GenBank/DDBJ whole genome shotgun (WGS) entry which is preliminary data.</text>
</comment>
<dbReference type="InterPro" id="IPR050505">
    <property type="entry name" value="WDR55/POC1"/>
</dbReference>
<feature type="repeat" description="WD" evidence="3">
    <location>
        <begin position="149"/>
        <end position="190"/>
    </location>
</feature>
<dbReference type="GeneID" id="68107858"/>
<protein>
    <submittedName>
        <fullName evidence="5">Uncharacterized protein</fullName>
    </submittedName>
</protein>
<evidence type="ECO:0000313" key="6">
    <source>
        <dbReference type="Proteomes" id="UP000444721"/>
    </source>
</evidence>
<dbReference type="Pfam" id="PF00400">
    <property type="entry name" value="WD40"/>
    <property type="match status" value="5"/>
</dbReference>
<dbReference type="InterPro" id="IPR036322">
    <property type="entry name" value="WD40_repeat_dom_sf"/>
</dbReference>
<feature type="compositionally biased region" description="Low complexity" evidence="4">
    <location>
        <begin position="449"/>
        <end position="472"/>
    </location>
</feature>
<dbReference type="Gene3D" id="2.130.10.10">
    <property type="entry name" value="YVTN repeat-like/Quinoprotein amine dehydrogenase"/>
    <property type="match status" value="2"/>
</dbReference>
<dbReference type="OMA" id="INAHANW"/>
<dbReference type="PROSITE" id="PS50294">
    <property type="entry name" value="WD_REPEATS_REGION"/>
    <property type="match status" value="5"/>
</dbReference>
<sequence length="520" mass="57835">MLANNLSSDDPTLERTYRGHHGTITGLSFCPSMKRMASVAMDSTLYIWNFKPNLRSYKYQQHEKGGVMCVEFSPLTGKLVATGGRDKTIRLWQPTIEGKSTVIRGHTNTVRSVHFSMDGKRLLSSSDDKTIKTVKVWDVRLAKKLLQHFTGHEDTVNQVSYHPSGDYIISCSTDQTMKIWDTREGRLFYTISGHVSPTTAVTFSPLGDYFASGGADNLCMVWKTNFDKSLPNYLFENNLSPPFSNVNTYAGIEEDQMAERLFMGTTGHSERPSSAPAQQRSVPISSSKPSSSTTGNPQPPGATFSKLQTFNSASSSVPLQQPPQIAHRQQPQIPSASNFQSVYFPPPIQTDNIPPSLANTLEHILRQLDIITQTVKVMEDRLTLTEHKLCKMEINQKKIIQMELANQIAHMNVQQQQQLYPPQSQHNNFQPSSTSFTNTRLQETPILGPTPSLTSSPNLSNSSHASSQHSSPKPVITNEHEDSHDDNTISKPRTPLSNVNNLVTTPIQLSSPLSLQNDKQ</sequence>
<dbReference type="VEuPathDB" id="AmoebaDB:FDP41_000640"/>
<evidence type="ECO:0000256" key="3">
    <source>
        <dbReference type="PROSITE-ProRule" id="PRU00221"/>
    </source>
</evidence>
<dbReference type="InterPro" id="IPR015943">
    <property type="entry name" value="WD40/YVTN_repeat-like_dom_sf"/>
</dbReference>
<dbReference type="OrthoDB" id="10264588at2759"/>
<feature type="compositionally biased region" description="Basic and acidic residues" evidence="4">
    <location>
        <begin position="478"/>
        <end position="488"/>
    </location>
</feature>
<reference evidence="5 6" key="1">
    <citation type="journal article" date="2019" name="Sci. Rep.">
        <title>Nanopore sequencing improves the draft genome of the human pathogenic amoeba Naegleria fowleri.</title>
        <authorList>
            <person name="Liechti N."/>
            <person name="Schurch N."/>
            <person name="Bruggmann R."/>
            <person name="Wittwer M."/>
        </authorList>
    </citation>
    <scope>NUCLEOTIDE SEQUENCE [LARGE SCALE GENOMIC DNA]</scope>
    <source>
        <strain evidence="5 6">ATCC 30894</strain>
    </source>
</reference>
<feature type="region of interest" description="Disordered" evidence="4">
    <location>
        <begin position="266"/>
        <end position="347"/>
    </location>
</feature>